<proteinExistence type="predicted"/>
<dbReference type="EMBL" id="GEDG01032938">
    <property type="protein sequence ID" value="JAP10538.1"/>
    <property type="molecule type" value="Transcribed_RNA"/>
</dbReference>
<organism evidence="1">
    <name type="scientific">Solanum chacoense</name>
    <name type="common">Chaco potato</name>
    <dbReference type="NCBI Taxonomy" id="4108"/>
    <lineage>
        <taxon>Eukaryota</taxon>
        <taxon>Viridiplantae</taxon>
        <taxon>Streptophyta</taxon>
        <taxon>Embryophyta</taxon>
        <taxon>Tracheophyta</taxon>
        <taxon>Spermatophyta</taxon>
        <taxon>Magnoliopsida</taxon>
        <taxon>eudicotyledons</taxon>
        <taxon>Gunneridae</taxon>
        <taxon>Pentapetalae</taxon>
        <taxon>asterids</taxon>
        <taxon>lamiids</taxon>
        <taxon>Solanales</taxon>
        <taxon>Solanaceae</taxon>
        <taxon>Solanoideae</taxon>
        <taxon>Solaneae</taxon>
        <taxon>Solanum</taxon>
    </lineage>
</organism>
<feature type="non-terminal residue" evidence="1">
    <location>
        <position position="1"/>
    </location>
</feature>
<protein>
    <submittedName>
        <fullName evidence="1">Putative ovule protein</fullName>
    </submittedName>
</protein>
<dbReference type="AlphaFoldDB" id="A0A0V0GRL1"/>
<accession>A0A0V0GRL1</accession>
<reference evidence="1" key="1">
    <citation type="submission" date="2015-12" db="EMBL/GenBank/DDBJ databases">
        <title>Gene expression during late stages of embryo sac development: a critical building block for successful pollen-pistil interactions.</title>
        <authorList>
            <person name="Liu Y."/>
            <person name="Joly V."/>
            <person name="Sabar M."/>
            <person name="Matton D.P."/>
        </authorList>
    </citation>
    <scope>NUCLEOTIDE SEQUENCE</scope>
</reference>
<evidence type="ECO:0000313" key="1">
    <source>
        <dbReference type="EMBL" id="JAP10538.1"/>
    </source>
</evidence>
<sequence>WNNVAILKLLWDIDQKKDCLWIRWVNAYYIKNESLEICPIPLNATWVVRKVIKSRKSLESLVQPEDLGSKLNSVVENGQFSIKKCTTALCLYSQGSPGRV</sequence>
<name>A0A0V0GRL1_SOLCH</name>